<evidence type="ECO:0000313" key="1">
    <source>
        <dbReference type="EMBL" id="GBC07240.1"/>
    </source>
</evidence>
<proteinExistence type="predicted"/>
<accession>A0A2Z6SBW3</accession>
<reference evidence="1 2" key="1">
    <citation type="submission" date="2017-11" db="EMBL/GenBank/DDBJ databases">
        <title>The genome of Rhizophagus clarus HR1 reveals common genetic basis of auxotrophy among arbuscular mycorrhizal fungi.</title>
        <authorList>
            <person name="Kobayashi Y."/>
        </authorList>
    </citation>
    <scope>NUCLEOTIDE SEQUENCE [LARGE SCALE GENOMIC DNA]</scope>
    <source>
        <strain evidence="1 2">HR1</strain>
    </source>
</reference>
<name>A0A2Z6SBW3_9GLOM</name>
<comment type="caution">
    <text evidence="1">The sequence shown here is derived from an EMBL/GenBank/DDBJ whole genome shotgun (WGS) entry which is preliminary data.</text>
</comment>
<dbReference type="EMBL" id="BEXD01004129">
    <property type="protein sequence ID" value="GBC07240.1"/>
    <property type="molecule type" value="Genomic_DNA"/>
</dbReference>
<dbReference type="AlphaFoldDB" id="A0A2Z6SBW3"/>
<gene>
    <name evidence="1" type="ORF">RclHR1_07320013</name>
</gene>
<keyword evidence="2" id="KW-1185">Reference proteome</keyword>
<dbReference type="Proteomes" id="UP000247702">
    <property type="component" value="Unassembled WGS sequence"/>
</dbReference>
<evidence type="ECO:0000313" key="2">
    <source>
        <dbReference type="Proteomes" id="UP000247702"/>
    </source>
</evidence>
<protein>
    <submittedName>
        <fullName evidence="1">Uncharacterized protein</fullName>
    </submittedName>
</protein>
<sequence length="69" mass="7235">MQSNPIVVELPAVTGLEENLAKNKLGQETIYSSTIASSGSSSSAQAPSGKMLYCMSAMVIIISLLVKVF</sequence>
<organism evidence="1 2">
    <name type="scientific">Rhizophagus clarus</name>
    <dbReference type="NCBI Taxonomy" id="94130"/>
    <lineage>
        <taxon>Eukaryota</taxon>
        <taxon>Fungi</taxon>
        <taxon>Fungi incertae sedis</taxon>
        <taxon>Mucoromycota</taxon>
        <taxon>Glomeromycotina</taxon>
        <taxon>Glomeromycetes</taxon>
        <taxon>Glomerales</taxon>
        <taxon>Glomeraceae</taxon>
        <taxon>Rhizophagus</taxon>
    </lineage>
</organism>